<dbReference type="InterPro" id="IPR058240">
    <property type="entry name" value="rSAM_sf"/>
</dbReference>
<dbReference type="PROSITE" id="PS51918">
    <property type="entry name" value="RADICAL_SAM"/>
    <property type="match status" value="1"/>
</dbReference>
<dbReference type="HAMAP" id="MF_01225_B">
    <property type="entry name" value="MoaA_B"/>
    <property type="match status" value="1"/>
</dbReference>
<evidence type="ECO:0000256" key="3">
    <source>
        <dbReference type="ARBA" id="ARBA00022691"/>
    </source>
</evidence>
<dbReference type="Gene3D" id="3.20.20.70">
    <property type="entry name" value="Aldolase class I"/>
    <property type="match status" value="1"/>
</dbReference>
<proteinExistence type="inferred from homology"/>
<protein>
    <recommendedName>
        <fullName evidence="1 12">GTP 3',8-cyclase</fullName>
        <ecNumber evidence="1 12">4.1.99.22</ecNumber>
    </recommendedName>
    <alternativeName>
        <fullName evidence="12">Molybdenum cofactor biosynthesis protein A</fullName>
    </alternativeName>
</protein>
<dbReference type="InterPro" id="IPR050105">
    <property type="entry name" value="MoCo_biosynth_MoaA/MoaC"/>
</dbReference>
<feature type="binding site" evidence="12">
    <location>
        <position position="94"/>
    </location>
    <ligand>
        <name>GTP</name>
        <dbReference type="ChEBI" id="CHEBI:37565"/>
    </ligand>
</feature>
<sequence length="326" mass="36345">MEDLYGRRIDYLRVSVTDRCNLRCIYCMPPEGVKPKEHNDIIRFEEILVAAEVALELGINRFRLTGGEPLVRKGIIPFIGALSMLPGIEDVSLTTNGILLSQMAGQLKEAGIRRINISLDTMNQKTYRELTRGGDLRAVWEGIEKALEIGFDPVKINIVALRGINDEEWVDFARLTMDKPLHIRFIELMPIGAGWQMARENYASCRQVRGVIERELGELTPVIDVEGNGPAEYQRLPGAVGTIGFIHAVSEHFCGSCNRLRLTADGKLRPCLFDRREIDLKGAIRRGAGGEELQRLFRKAVQLKAANYQMAARAGKGGRSMVQIGG</sequence>
<dbReference type="Proteomes" id="UP000000467">
    <property type="component" value="Chromosome"/>
</dbReference>
<dbReference type="NCBIfam" id="TIGR02666">
    <property type="entry name" value="moaA"/>
    <property type="match status" value="1"/>
</dbReference>
<evidence type="ECO:0000313" key="14">
    <source>
        <dbReference type="EMBL" id="AFV10406.1"/>
    </source>
</evidence>
<keyword evidence="4 12" id="KW-0479">Metal-binding</keyword>
<dbReference type="GO" id="GO:0006777">
    <property type="term" value="P:Mo-molybdopterin cofactor biosynthetic process"/>
    <property type="evidence" value="ECO:0007669"/>
    <property type="project" value="UniProtKB-UniRule"/>
</dbReference>
<dbReference type="eggNOG" id="COG2896">
    <property type="taxonomic scope" value="Bacteria"/>
</dbReference>
<evidence type="ECO:0000256" key="4">
    <source>
        <dbReference type="ARBA" id="ARBA00022723"/>
    </source>
</evidence>
<dbReference type="PROSITE" id="PS01305">
    <property type="entry name" value="MOAA_NIFB_PQQE"/>
    <property type="match status" value="1"/>
</dbReference>
<dbReference type="GO" id="GO:0005525">
    <property type="term" value="F:GTP binding"/>
    <property type="evidence" value="ECO:0007669"/>
    <property type="project" value="UniProtKB-UniRule"/>
</dbReference>
<dbReference type="SMART" id="SM00729">
    <property type="entry name" value="Elp3"/>
    <property type="match status" value="1"/>
</dbReference>
<comment type="pathway">
    <text evidence="12">Cofactor biosynthesis; molybdopterin biosynthesis.</text>
</comment>
<comment type="similarity">
    <text evidence="12">Belongs to the radical SAM superfamily. MoaA family.</text>
</comment>
<dbReference type="EC" id="4.1.99.22" evidence="1 12"/>
<dbReference type="SUPFAM" id="SSF102114">
    <property type="entry name" value="Radical SAM enzymes"/>
    <property type="match status" value="1"/>
</dbReference>
<feature type="binding site" evidence="12">
    <location>
        <position position="67"/>
    </location>
    <ligand>
        <name>S-adenosyl-L-methionine</name>
        <dbReference type="ChEBI" id="CHEBI:59789"/>
    </ligand>
</feature>
<feature type="binding site" evidence="12">
    <location>
        <position position="20"/>
    </location>
    <ligand>
        <name>[4Fe-4S] cluster</name>
        <dbReference type="ChEBI" id="CHEBI:49883"/>
        <label>1</label>
        <note>4Fe-4S-S-AdoMet</note>
    </ligand>
</feature>
<feature type="binding site" evidence="12">
    <location>
        <position position="271"/>
    </location>
    <ligand>
        <name>[4Fe-4S] cluster</name>
        <dbReference type="ChEBI" id="CHEBI:49883"/>
        <label>2</label>
        <note>4Fe-4S-substrate</note>
    </ligand>
</feature>
<keyword evidence="15" id="KW-1185">Reference proteome</keyword>
<dbReference type="GO" id="GO:0046872">
    <property type="term" value="F:metal ion binding"/>
    <property type="evidence" value="ECO:0007669"/>
    <property type="project" value="UniProtKB-KW"/>
</dbReference>
<reference evidence="14 15" key="1">
    <citation type="journal article" date="2012" name="BMC Genomics">
        <title>Genome-guided analysis of physiological and morphological traits of the fermentative acetate oxidizer Thermacetogenium phaeum.</title>
        <authorList>
            <person name="Oehler D."/>
            <person name="Poehlein A."/>
            <person name="Leimbach A."/>
            <person name="Muller N."/>
            <person name="Daniel R."/>
            <person name="Gottschalk G."/>
            <person name="Schink B."/>
        </authorList>
    </citation>
    <scope>NUCLEOTIDE SEQUENCE [LARGE SCALE GENOMIC DNA]</scope>
    <source>
        <strain evidence="15">ATCC BAA-254 / DSM 26808 / PB</strain>
    </source>
</reference>
<dbReference type="SFLD" id="SFLDS00029">
    <property type="entry name" value="Radical_SAM"/>
    <property type="match status" value="1"/>
</dbReference>
<keyword evidence="5 12" id="KW-0547">Nucleotide-binding</keyword>
<comment type="catalytic activity">
    <reaction evidence="11 12">
        <text>GTP + AH2 + S-adenosyl-L-methionine = (8S)-3',8-cyclo-7,8-dihydroguanosine 5'-triphosphate + 5'-deoxyadenosine + L-methionine + A + H(+)</text>
        <dbReference type="Rhea" id="RHEA:49576"/>
        <dbReference type="ChEBI" id="CHEBI:13193"/>
        <dbReference type="ChEBI" id="CHEBI:15378"/>
        <dbReference type="ChEBI" id="CHEBI:17319"/>
        <dbReference type="ChEBI" id="CHEBI:17499"/>
        <dbReference type="ChEBI" id="CHEBI:37565"/>
        <dbReference type="ChEBI" id="CHEBI:57844"/>
        <dbReference type="ChEBI" id="CHEBI:59789"/>
        <dbReference type="ChEBI" id="CHEBI:131766"/>
        <dbReference type="EC" id="4.1.99.22"/>
    </reaction>
</comment>
<feature type="binding site" evidence="12">
    <location>
        <begin position="259"/>
        <end position="261"/>
    </location>
    <ligand>
        <name>GTP</name>
        <dbReference type="ChEBI" id="CHEBI:37565"/>
    </ligand>
</feature>
<comment type="function">
    <text evidence="12">Catalyzes the cyclization of GTP to (8S)-3',8-cyclo-7,8-dihydroguanosine 5'-triphosphate.</text>
</comment>
<feature type="binding site" evidence="12">
    <location>
        <position position="155"/>
    </location>
    <ligand>
        <name>GTP</name>
        <dbReference type="ChEBI" id="CHEBI:37565"/>
    </ligand>
</feature>
<feature type="binding site" evidence="12">
    <location>
        <position position="24"/>
    </location>
    <ligand>
        <name>[4Fe-4S] cluster</name>
        <dbReference type="ChEBI" id="CHEBI:49883"/>
        <label>1</label>
        <note>4Fe-4S-S-AdoMet</note>
    </ligand>
</feature>
<gene>
    <name evidence="14" type="primary">moaA1</name>
    <name evidence="12" type="synonym">moaA</name>
    <name evidence="14" type="ordered locus">Tph_c01580</name>
</gene>
<evidence type="ECO:0000256" key="9">
    <source>
        <dbReference type="ARBA" id="ARBA00023150"/>
    </source>
</evidence>
<feature type="binding site" evidence="12">
    <location>
        <position position="27"/>
    </location>
    <ligand>
        <name>[4Fe-4S] cluster</name>
        <dbReference type="ChEBI" id="CHEBI:49883"/>
        <label>1</label>
        <note>4Fe-4S-S-AdoMet</note>
    </ligand>
</feature>
<dbReference type="SFLD" id="SFLDG01383">
    <property type="entry name" value="cyclic_pyranopterin_phosphate"/>
    <property type="match status" value="1"/>
</dbReference>
<evidence type="ECO:0000259" key="13">
    <source>
        <dbReference type="PROSITE" id="PS51918"/>
    </source>
</evidence>
<dbReference type="InterPro" id="IPR013483">
    <property type="entry name" value="MoaA"/>
</dbReference>
<evidence type="ECO:0000256" key="8">
    <source>
        <dbReference type="ARBA" id="ARBA00023134"/>
    </source>
</evidence>
<keyword evidence="6 12" id="KW-0408">Iron</keyword>
<feature type="binding site" evidence="12">
    <location>
        <position position="13"/>
    </location>
    <ligand>
        <name>GTP</name>
        <dbReference type="ChEBI" id="CHEBI:37565"/>
    </ligand>
</feature>
<dbReference type="InterPro" id="IPR040064">
    <property type="entry name" value="MoaA-like"/>
</dbReference>
<feature type="binding site" evidence="12">
    <location>
        <position position="63"/>
    </location>
    <ligand>
        <name>GTP</name>
        <dbReference type="ChEBI" id="CHEBI:37565"/>
    </ligand>
</feature>
<dbReference type="AlphaFoldDB" id="K4LBX5"/>
<evidence type="ECO:0000256" key="1">
    <source>
        <dbReference type="ARBA" id="ARBA00012167"/>
    </source>
</evidence>
<dbReference type="SFLD" id="SFLDG01067">
    <property type="entry name" value="SPASM/twitch_domain_containing"/>
    <property type="match status" value="1"/>
</dbReference>
<evidence type="ECO:0000256" key="10">
    <source>
        <dbReference type="ARBA" id="ARBA00023239"/>
    </source>
</evidence>
<dbReference type="GO" id="GO:0061799">
    <property type="term" value="F:cyclic pyranopterin monophosphate synthase activity"/>
    <property type="evidence" value="ECO:0007669"/>
    <property type="project" value="TreeGrafter"/>
</dbReference>
<dbReference type="EMBL" id="CP003732">
    <property type="protein sequence ID" value="AFV10406.1"/>
    <property type="molecule type" value="Genomic_DNA"/>
</dbReference>
<evidence type="ECO:0000256" key="2">
    <source>
        <dbReference type="ARBA" id="ARBA00022485"/>
    </source>
</evidence>
<dbReference type="InterPro" id="IPR007197">
    <property type="entry name" value="rSAM"/>
</dbReference>
<dbReference type="HOGENOM" id="CLU_009273_0_1_9"/>
<evidence type="ECO:0000256" key="11">
    <source>
        <dbReference type="ARBA" id="ARBA00048697"/>
    </source>
</evidence>
<dbReference type="GO" id="GO:1904047">
    <property type="term" value="F:S-adenosyl-L-methionine binding"/>
    <property type="evidence" value="ECO:0007669"/>
    <property type="project" value="UniProtKB-UniRule"/>
</dbReference>
<dbReference type="STRING" id="1089553.Tph_c01580"/>
<keyword evidence="3 12" id="KW-0949">S-adenosyl-L-methionine</keyword>
<dbReference type="InterPro" id="IPR000385">
    <property type="entry name" value="MoaA_NifB_PqqE_Fe-S-bd_CS"/>
</dbReference>
<dbReference type="OrthoDB" id="9763993at2"/>
<keyword evidence="8 12" id="KW-0342">GTP-binding</keyword>
<dbReference type="PANTHER" id="PTHR22960">
    <property type="entry name" value="MOLYBDOPTERIN COFACTOR SYNTHESIS PROTEIN A"/>
    <property type="match status" value="1"/>
</dbReference>
<dbReference type="NCBIfam" id="NF001199">
    <property type="entry name" value="PRK00164.2-1"/>
    <property type="match status" value="1"/>
</dbReference>
<dbReference type="CDD" id="cd01335">
    <property type="entry name" value="Radical_SAM"/>
    <property type="match status" value="1"/>
</dbReference>
<keyword evidence="9 12" id="KW-0501">Molybdenum cofactor biosynthesis</keyword>
<dbReference type="UniPathway" id="UPA00344"/>
<evidence type="ECO:0000256" key="12">
    <source>
        <dbReference type="HAMAP-Rule" id="MF_01225"/>
    </source>
</evidence>
<dbReference type="InterPro" id="IPR013785">
    <property type="entry name" value="Aldolase_TIM"/>
</dbReference>
<feature type="binding site" evidence="12">
    <location>
        <position position="189"/>
    </location>
    <ligand>
        <name>S-adenosyl-L-methionine</name>
        <dbReference type="ChEBI" id="CHEBI:59789"/>
    </ligand>
</feature>
<feature type="binding site" evidence="12">
    <location>
        <position position="257"/>
    </location>
    <ligand>
        <name>[4Fe-4S] cluster</name>
        <dbReference type="ChEBI" id="CHEBI:49883"/>
        <label>2</label>
        <note>4Fe-4S-substrate</note>
    </ligand>
</feature>
<dbReference type="InterPro" id="IPR006638">
    <property type="entry name" value="Elp3/MiaA/NifB-like_rSAM"/>
</dbReference>
<dbReference type="RefSeq" id="WP_015049326.1">
    <property type="nucleotide sequence ID" value="NC_018870.1"/>
</dbReference>
<dbReference type="PANTHER" id="PTHR22960:SF0">
    <property type="entry name" value="MOLYBDENUM COFACTOR BIOSYNTHESIS PROTEIN 1"/>
    <property type="match status" value="1"/>
</dbReference>
<name>K4LBX5_THEPS</name>
<feature type="binding site" evidence="12">
    <location>
        <position position="254"/>
    </location>
    <ligand>
        <name>[4Fe-4S] cluster</name>
        <dbReference type="ChEBI" id="CHEBI:49883"/>
        <label>2</label>
        <note>4Fe-4S-substrate</note>
    </ligand>
</feature>
<evidence type="ECO:0000313" key="15">
    <source>
        <dbReference type="Proteomes" id="UP000000467"/>
    </source>
</evidence>
<evidence type="ECO:0000256" key="6">
    <source>
        <dbReference type="ARBA" id="ARBA00023004"/>
    </source>
</evidence>
<feature type="binding site" evidence="12">
    <location>
        <position position="26"/>
    </location>
    <ligand>
        <name>S-adenosyl-L-methionine</name>
        <dbReference type="ChEBI" id="CHEBI:59789"/>
    </ligand>
</feature>
<comment type="cofactor">
    <cofactor evidence="12">
        <name>[4Fe-4S] cluster</name>
        <dbReference type="ChEBI" id="CHEBI:49883"/>
    </cofactor>
    <text evidence="12">Binds 2 [4Fe-4S] clusters. Binds 1 [4Fe-4S] cluster coordinated with 3 cysteines and an exchangeable S-adenosyl-L-methionine and 1 [4Fe-4S] cluster coordinated with 3 cysteines and the GTP-derived substrate.</text>
</comment>
<keyword evidence="10 12" id="KW-0456">Lyase</keyword>
<dbReference type="Pfam" id="PF04055">
    <property type="entry name" value="Radical_SAM"/>
    <property type="match status" value="1"/>
</dbReference>
<dbReference type="GO" id="GO:0051539">
    <property type="term" value="F:4 iron, 4 sulfur cluster binding"/>
    <property type="evidence" value="ECO:0007669"/>
    <property type="project" value="UniProtKB-UniRule"/>
</dbReference>
<comment type="subunit">
    <text evidence="12">Monomer and homodimer.</text>
</comment>
<dbReference type="SFLD" id="SFLDG01386">
    <property type="entry name" value="main_SPASM_domain-containing"/>
    <property type="match status" value="1"/>
</dbReference>
<evidence type="ECO:0000256" key="5">
    <source>
        <dbReference type="ARBA" id="ARBA00022741"/>
    </source>
</evidence>
<accession>K4LBX5</accession>
<dbReference type="CDD" id="cd21117">
    <property type="entry name" value="Twitch_MoaA"/>
    <property type="match status" value="1"/>
</dbReference>
<evidence type="ECO:0000256" key="7">
    <source>
        <dbReference type="ARBA" id="ARBA00023014"/>
    </source>
</evidence>
<dbReference type="InterPro" id="IPR010505">
    <property type="entry name" value="MoaA_twitch"/>
</dbReference>
<keyword evidence="7 12" id="KW-0411">Iron-sulfur</keyword>
<feature type="binding site" evidence="12">
    <location>
        <position position="118"/>
    </location>
    <ligand>
        <name>S-adenosyl-L-methionine</name>
        <dbReference type="ChEBI" id="CHEBI:59789"/>
    </ligand>
</feature>
<dbReference type="Pfam" id="PF06463">
    <property type="entry name" value="Mob_synth_C"/>
    <property type="match status" value="1"/>
</dbReference>
<feature type="domain" description="Radical SAM core" evidence="13">
    <location>
        <begin position="4"/>
        <end position="219"/>
    </location>
</feature>
<dbReference type="GO" id="GO:0061798">
    <property type="term" value="F:GTP 3',8'-cyclase activity"/>
    <property type="evidence" value="ECO:0007669"/>
    <property type="project" value="UniProtKB-UniRule"/>
</dbReference>
<keyword evidence="2 12" id="KW-0004">4Fe-4S</keyword>
<dbReference type="KEGG" id="tpz:Tph_c01580"/>
<organism evidence="14 15">
    <name type="scientific">Thermacetogenium phaeum (strain ATCC BAA-254 / DSM 26808 / PB)</name>
    <dbReference type="NCBI Taxonomy" id="1089553"/>
    <lineage>
        <taxon>Bacteria</taxon>
        <taxon>Bacillati</taxon>
        <taxon>Bacillota</taxon>
        <taxon>Clostridia</taxon>
        <taxon>Thermoanaerobacterales</taxon>
        <taxon>Thermoanaerobacteraceae</taxon>
        <taxon>Thermacetogenium</taxon>
    </lineage>
</organism>